<sequence>MSTQPVIHVGVDGSWRDTGALEWALQESLIRRAPLRAVHVIEEKLRHAPYWEPKVIDEAALDLIDDVLQKMKSQDPVLDHETDLVVGPPATTLARLAADSEMLVVGRRGMSTVKRLLVGSTSEAVANLADVPVVVVPEGWKPKNHTGPVVVGVDDSGQTAAAIEFAATAAIERHTSLRMVNVWDLPSIYSWDAMNLAGVSDEWSRTAERHYEEVAQQWRHKYPDLPIEVEVRRGHPVDGVIAVAEVVDAQLLVVGGRQHHRLATVLLGSVARGVLQHATCPVAVVHVGDENARSAGAGVEGRA</sequence>
<dbReference type="PRINTS" id="PR01438">
    <property type="entry name" value="UNVRSLSTRESS"/>
</dbReference>
<feature type="domain" description="UspA" evidence="2">
    <location>
        <begin position="148"/>
        <end position="286"/>
    </location>
</feature>
<dbReference type="InterPro" id="IPR006015">
    <property type="entry name" value="Universal_stress_UspA"/>
</dbReference>
<dbReference type="PANTHER" id="PTHR46268">
    <property type="entry name" value="STRESS RESPONSE PROTEIN NHAX"/>
    <property type="match status" value="1"/>
</dbReference>
<dbReference type="Proteomes" id="UP000295151">
    <property type="component" value="Unassembled WGS sequence"/>
</dbReference>
<dbReference type="SUPFAM" id="SSF52402">
    <property type="entry name" value="Adenine nucleotide alpha hydrolases-like"/>
    <property type="match status" value="2"/>
</dbReference>
<dbReference type="OrthoDB" id="3819459at2"/>
<evidence type="ECO:0000313" key="4">
    <source>
        <dbReference type="Proteomes" id="UP000295151"/>
    </source>
</evidence>
<evidence type="ECO:0000259" key="2">
    <source>
        <dbReference type="Pfam" id="PF00582"/>
    </source>
</evidence>
<comment type="caution">
    <text evidence="3">The sequence shown here is derived from an EMBL/GenBank/DDBJ whole genome shotgun (WGS) entry which is preliminary data.</text>
</comment>
<dbReference type="EMBL" id="SOCE01000002">
    <property type="protein sequence ID" value="TDU83803.1"/>
    <property type="molecule type" value="Genomic_DNA"/>
</dbReference>
<dbReference type="Pfam" id="PF00582">
    <property type="entry name" value="Usp"/>
    <property type="match status" value="2"/>
</dbReference>
<evidence type="ECO:0000313" key="3">
    <source>
        <dbReference type="EMBL" id="TDU83803.1"/>
    </source>
</evidence>
<feature type="domain" description="UspA" evidence="2">
    <location>
        <begin position="7"/>
        <end position="137"/>
    </location>
</feature>
<dbReference type="CDD" id="cd00293">
    <property type="entry name" value="USP-like"/>
    <property type="match status" value="1"/>
</dbReference>
<dbReference type="PANTHER" id="PTHR46268:SF6">
    <property type="entry name" value="UNIVERSAL STRESS PROTEIN UP12"/>
    <property type="match status" value="1"/>
</dbReference>
<protein>
    <submittedName>
        <fullName evidence="3">Nucleotide-binding universal stress UspA family protein</fullName>
    </submittedName>
</protein>
<name>A0A4V3FIV5_9ACTN</name>
<accession>A0A4V3FIV5</accession>
<keyword evidence="4" id="KW-1185">Reference proteome</keyword>
<evidence type="ECO:0000256" key="1">
    <source>
        <dbReference type="ARBA" id="ARBA00008791"/>
    </source>
</evidence>
<gene>
    <name evidence="3" type="ORF">EV138_6267</name>
</gene>
<organism evidence="3 4">
    <name type="scientific">Kribbella voronezhensis</name>
    <dbReference type="NCBI Taxonomy" id="2512212"/>
    <lineage>
        <taxon>Bacteria</taxon>
        <taxon>Bacillati</taxon>
        <taxon>Actinomycetota</taxon>
        <taxon>Actinomycetes</taxon>
        <taxon>Propionibacteriales</taxon>
        <taxon>Kribbellaceae</taxon>
        <taxon>Kribbella</taxon>
    </lineage>
</organism>
<comment type="similarity">
    <text evidence="1">Belongs to the universal stress protein A family.</text>
</comment>
<proteinExistence type="inferred from homology"/>
<dbReference type="AlphaFoldDB" id="A0A4V3FIV5"/>
<dbReference type="RefSeq" id="WP_133983317.1">
    <property type="nucleotide sequence ID" value="NZ_SOCE01000002.1"/>
</dbReference>
<dbReference type="InterPro" id="IPR006016">
    <property type="entry name" value="UspA"/>
</dbReference>
<dbReference type="InterPro" id="IPR014729">
    <property type="entry name" value="Rossmann-like_a/b/a_fold"/>
</dbReference>
<reference evidence="3 4" key="1">
    <citation type="submission" date="2019-03" db="EMBL/GenBank/DDBJ databases">
        <title>Genomic Encyclopedia of Type Strains, Phase III (KMG-III): the genomes of soil and plant-associated and newly described type strains.</title>
        <authorList>
            <person name="Whitman W."/>
        </authorList>
    </citation>
    <scope>NUCLEOTIDE SEQUENCE [LARGE SCALE GENOMIC DNA]</scope>
    <source>
        <strain evidence="3 4">VKM Ac-2575</strain>
    </source>
</reference>
<dbReference type="Gene3D" id="3.40.50.620">
    <property type="entry name" value="HUPs"/>
    <property type="match status" value="2"/>
</dbReference>